<name>A0ABP6XYG0_9FLAO</name>
<sequence>MSSIEKMNDEATKSVFDKKVLTATQQLHPYVKHRLYIASSTGVIPKNMYTSNGIVDESVAQLYESGYNIDNSALDIKLKLFKIANSVLDNLFEKEAFHKDTMSTNTLLEAERNHLKEDFTFDEGFDFIMKDSLNDDFYSKKDNRSPLFLYDDNTNSVLNAFKMEPSSSNTKTVLGDFYSRLPLNVSNIIDLYAFGKLSFEDISKVKSIEERRIQRIFDELKKNLMHRLV</sequence>
<dbReference type="Proteomes" id="UP001500954">
    <property type="component" value="Unassembled WGS sequence"/>
</dbReference>
<comment type="caution">
    <text evidence="1">The sequence shown here is derived from an EMBL/GenBank/DDBJ whole genome shotgun (WGS) entry which is preliminary data.</text>
</comment>
<organism evidence="1 2">
    <name type="scientific">Snuella lapsa</name>
    <dbReference type="NCBI Taxonomy" id="870481"/>
    <lineage>
        <taxon>Bacteria</taxon>
        <taxon>Pseudomonadati</taxon>
        <taxon>Bacteroidota</taxon>
        <taxon>Flavobacteriia</taxon>
        <taxon>Flavobacteriales</taxon>
        <taxon>Flavobacteriaceae</taxon>
        <taxon>Snuella</taxon>
    </lineage>
</organism>
<accession>A0ABP6XYG0</accession>
<dbReference type="RefSeq" id="WP_345006400.1">
    <property type="nucleotide sequence ID" value="NZ_BAABCY010000065.1"/>
</dbReference>
<protein>
    <submittedName>
        <fullName evidence="1">Uncharacterized protein</fullName>
    </submittedName>
</protein>
<gene>
    <name evidence="1" type="ORF">GCM10022395_23950</name>
</gene>
<proteinExistence type="predicted"/>
<evidence type="ECO:0000313" key="2">
    <source>
        <dbReference type="Proteomes" id="UP001500954"/>
    </source>
</evidence>
<keyword evidence="2" id="KW-1185">Reference proteome</keyword>
<reference evidence="2" key="1">
    <citation type="journal article" date="2019" name="Int. J. Syst. Evol. Microbiol.">
        <title>The Global Catalogue of Microorganisms (GCM) 10K type strain sequencing project: providing services to taxonomists for standard genome sequencing and annotation.</title>
        <authorList>
            <consortium name="The Broad Institute Genomics Platform"/>
            <consortium name="The Broad Institute Genome Sequencing Center for Infectious Disease"/>
            <person name="Wu L."/>
            <person name="Ma J."/>
        </authorList>
    </citation>
    <scope>NUCLEOTIDE SEQUENCE [LARGE SCALE GENOMIC DNA]</scope>
    <source>
        <strain evidence="2">JCM 17111</strain>
    </source>
</reference>
<evidence type="ECO:0000313" key="1">
    <source>
        <dbReference type="EMBL" id="GAA3573972.1"/>
    </source>
</evidence>
<dbReference type="EMBL" id="BAABCY010000065">
    <property type="protein sequence ID" value="GAA3573972.1"/>
    <property type="molecule type" value="Genomic_DNA"/>
</dbReference>